<proteinExistence type="predicted"/>
<evidence type="ECO:0000256" key="2">
    <source>
        <dbReference type="SAM" id="MobiDB-lite"/>
    </source>
</evidence>
<feature type="region of interest" description="Disordered" evidence="2">
    <location>
        <begin position="111"/>
        <end position="130"/>
    </location>
</feature>
<dbReference type="InterPro" id="IPR001135">
    <property type="entry name" value="NADH_Q_OxRdtase_suD"/>
</dbReference>
<dbReference type="InterPro" id="IPR029014">
    <property type="entry name" value="NiFe-Hase_large"/>
</dbReference>
<dbReference type="EMBL" id="QKYU01000022">
    <property type="protein sequence ID" value="PZW41092.1"/>
    <property type="molecule type" value="Genomic_DNA"/>
</dbReference>
<dbReference type="InterPro" id="IPR052197">
    <property type="entry name" value="ComplexI_49kDa-like"/>
</dbReference>
<protein>
    <submittedName>
        <fullName evidence="4">Ni,Fe-hydrogenase III large subunit</fullName>
    </submittedName>
</protein>
<dbReference type="Gene3D" id="1.10.645.10">
    <property type="entry name" value="Cytochrome-c3 Hydrogenase, chain B"/>
    <property type="match status" value="1"/>
</dbReference>
<accession>A0A2W7I6I7</accession>
<comment type="caution">
    <text evidence="4">The sequence shown here is derived from an EMBL/GenBank/DDBJ whole genome shotgun (WGS) entry which is preliminary data.</text>
</comment>
<dbReference type="PANTHER" id="PTHR43485:SF1">
    <property type="entry name" value="FORMATE HYDROGENLYASE SUBUNIT 5-RELATED"/>
    <property type="match status" value="1"/>
</dbReference>
<dbReference type="AlphaFoldDB" id="A0A2W7I6I7"/>
<dbReference type="SUPFAM" id="SSF143243">
    <property type="entry name" value="Nqo5-like"/>
    <property type="match status" value="1"/>
</dbReference>
<name>A0A2W7I6I7_9PROT</name>
<dbReference type="OrthoDB" id="9801496at2"/>
<dbReference type="GO" id="GO:0048038">
    <property type="term" value="F:quinone binding"/>
    <property type="evidence" value="ECO:0007669"/>
    <property type="project" value="InterPro"/>
</dbReference>
<keyword evidence="1" id="KW-0560">Oxidoreductase</keyword>
<keyword evidence="5" id="KW-1185">Reference proteome</keyword>
<dbReference type="GO" id="GO:0016651">
    <property type="term" value="F:oxidoreductase activity, acting on NAD(P)H"/>
    <property type="evidence" value="ECO:0007669"/>
    <property type="project" value="InterPro"/>
</dbReference>
<dbReference type="RefSeq" id="WP_111399642.1">
    <property type="nucleotide sequence ID" value="NZ_QKYU01000022.1"/>
</dbReference>
<feature type="domain" description="NADH-quinone oxidoreductase subunit D" evidence="3">
    <location>
        <begin position="269"/>
        <end position="421"/>
    </location>
</feature>
<gene>
    <name evidence="4" type="ORF">C8P66_12279</name>
</gene>
<dbReference type="Proteomes" id="UP000249688">
    <property type="component" value="Unassembled WGS sequence"/>
</dbReference>
<organism evidence="4 5">
    <name type="scientific">Humitalea rosea</name>
    <dbReference type="NCBI Taxonomy" id="990373"/>
    <lineage>
        <taxon>Bacteria</taxon>
        <taxon>Pseudomonadati</taxon>
        <taxon>Pseudomonadota</taxon>
        <taxon>Alphaproteobacteria</taxon>
        <taxon>Acetobacterales</taxon>
        <taxon>Roseomonadaceae</taxon>
        <taxon>Humitalea</taxon>
    </lineage>
</organism>
<dbReference type="PANTHER" id="PTHR43485">
    <property type="entry name" value="HYDROGENASE-4 COMPONENT G"/>
    <property type="match status" value="1"/>
</dbReference>
<dbReference type="Pfam" id="PF00346">
    <property type="entry name" value="Complex1_49kDa"/>
    <property type="match status" value="1"/>
</dbReference>
<evidence type="ECO:0000313" key="4">
    <source>
        <dbReference type="EMBL" id="PZW41092.1"/>
    </source>
</evidence>
<evidence type="ECO:0000256" key="1">
    <source>
        <dbReference type="ARBA" id="ARBA00023002"/>
    </source>
</evidence>
<reference evidence="4 5" key="1">
    <citation type="submission" date="2018-06" db="EMBL/GenBank/DDBJ databases">
        <title>Genomic Encyclopedia of Archaeal and Bacterial Type Strains, Phase II (KMG-II): from individual species to whole genera.</title>
        <authorList>
            <person name="Goeker M."/>
        </authorList>
    </citation>
    <scope>NUCLEOTIDE SEQUENCE [LARGE SCALE GENOMIC DNA]</scope>
    <source>
        <strain evidence="4 5">DSM 24525</strain>
    </source>
</reference>
<evidence type="ECO:0000259" key="3">
    <source>
        <dbReference type="Pfam" id="PF00346"/>
    </source>
</evidence>
<dbReference type="InterPro" id="IPR037232">
    <property type="entry name" value="NADH_quin_OxRdtase_su_C/D-like"/>
</dbReference>
<dbReference type="GO" id="GO:0051287">
    <property type="term" value="F:NAD binding"/>
    <property type="evidence" value="ECO:0007669"/>
    <property type="project" value="InterPro"/>
</dbReference>
<evidence type="ECO:0000313" key="5">
    <source>
        <dbReference type="Proteomes" id="UP000249688"/>
    </source>
</evidence>
<dbReference type="SUPFAM" id="SSF56762">
    <property type="entry name" value="HydB/Nqo4-like"/>
    <property type="match status" value="1"/>
</dbReference>
<sequence>MSATALIRSAPQVAPQRHLLSAEAWAALPAALIDDPEMAFLGLWAGLGCVHAAFLHPEDGVPLIASCLGDSYASLALARPGAGLMERAARDLWGVDAVDAADRRPWLDHGRWPTTTPLAARPPPREGSAPQQMFRPVEGEGIHIIPVGPIHAGIIEPGHFRFHVQGEVVVRLEVRLGYVHKGTLGLMLGKSPRAAVPFAARVSGDTTVAHAIAFCRAAEAATETPPPPRAIVLRAVMAELERLANHLGDWGAICNDAAFAWPLARAGLLRERVLRACEAVFGHRLMMDRVLPGGVALDITAEGAATLRAMLAEISAEWPGLQRVYESHASLQDRVVGTGIIAANLAARFGAGGVVGRASGRGFDARRMPGYAPYDAVDFNVPVLPGGDVDARVRVRVAEVDAAIGLIHRLLDTLPAGPIYTPLPIRAGEGLAMVEGFRGDVLHWLRLDDGGLIEACYIRDPSWFHWPLLEAAIEGNIVADFPIINKSVNASYSGVDL</sequence>